<reference evidence="1 2" key="1">
    <citation type="submission" date="2018-06" db="EMBL/GenBank/DDBJ databases">
        <title>Comparative genomics reveals the genomic features of Rhizophagus irregularis, R. cerebriforme, R. diaphanum and Gigaspora rosea, and their symbiotic lifestyle signature.</title>
        <authorList>
            <person name="Morin E."/>
            <person name="San Clemente H."/>
            <person name="Chen E.C.H."/>
            <person name="De La Providencia I."/>
            <person name="Hainaut M."/>
            <person name="Kuo A."/>
            <person name="Kohler A."/>
            <person name="Murat C."/>
            <person name="Tang N."/>
            <person name="Roy S."/>
            <person name="Loubradou J."/>
            <person name="Henrissat B."/>
            <person name="Grigoriev I.V."/>
            <person name="Corradi N."/>
            <person name="Roux C."/>
            <person name="Martin F.M."/>
        </authorList>
    </citation>
    <scope>NUCLEOTIDE SEQUENCE [LARGE SCALE GENOMIC DNA]</scope>
    <source>
        <strain evidence="1 2">DAOM 194757</strain>
    </source>
</reference>
<dbReference type="InterPro" id="IPR011009">
    <property type="entry name" value="Kinase-like_dom_sf"/>
</dbReference>
<name>A0A397VXC4_9GLOM</name>
<proteinExistence type="predicted"/>
<comment type="caution">
    <text evidence="1">The sequence shown here is derived from an EMBL/GenBank/DDBJ whole genome shotgun (WGS) entry which is preliminary data.</text>
</comment>
<evidence type="ECO:0008006" key="3">
    <source>
        <dbReference type="Google" id="ProtNLM"/>
    </source>
</evidence>
<sequence>MWEILYGKSVSYNQEFGQRLQIEICCNDLRPTIIENKPQCYINLMKKCWEKDPVCRPSATKIREILTEWVNDENILLELTESDELLINVKSTHAQTYPDDLYRSKFISYTTSFTSFYQASELNELNINEKNIN</sequence>
<accession>A0A397VXC4</accession>
<dbReference type="OrthoDB" id="3205772at2759"/>
<keyword evidence="2" id="KW-1185">Reference proteome</keyword>
<evidence type="ECO:0000313" key="2">
    <source>
        <dbReference type="Proteomes" id="UP000266673"/>
    </source>
</evidence>
<dbReference type="SUPFAM" id="SSF56112">
    <property type="entry name" value="Protein kinase-like (PK-like)"/>
    <property type="match status" value="1"/>
</dbReference>
<dbReference type="Proteomes" id="UP000266673">
    <property type="component" value="Unassembled WGS sequence"/>
</dbReference>
<organism evidence="1 2">
    <name type="scientific">Gigaspora rosea</name>
    <dbReference type="NCBI Taxonomy" id="44941"/>
    <lineage>
        <taxon>Eukaryota</taxon>
        <taxon>Fungi</taxon>
        <taxon>Fungi incertae sedis</taxon>
        <taxon>Mucoromycota</taxon>
        <taxon>Glomeromycotina</taxon>
        <taxon>Glomeromycetes</taxon>
        <taxon>Diversisporales</taxon>
        <taxon>Gigasporaceae</taxon>
        <taxon>Gigaspora</taxon>
    </lineage>
</organism>
<dbReference type="Gene3D" id="1.10.510.10">
    <property type="entry name" value="Transferase(Phosphotransferase) domain 1"/>
    <property type="match status" value="1"/>
</dbReference>
<dbReference type="AlphaFoldDB" id="A0A397VXC4"/>
<evidence type="ECO:0000313" key="1">
    <source>
        <dbReference type="EMBL" id="RIB27174.1"/>
    </source>
</evidence>
<gene>
    <name evidence="1" type="ORF">C2G38_2062742</name>
</gene>
<protein>
    <recommendedName>
        <fullName evidence="3">Serine-threonine/tyrosine-protein kinase catalytic domain-containing protein</fullName>
    </recommendedName>
</protein>
<dbReference type="EMBL" id="QKWP01000108">
    <property type="protein sequence ID" value="RIB27174.1"/>
    <property type="molecule type" value="Genomic_DNA"/>
</dbReference>